<name>A0A9C6X2U8_FRAOC</name>
<accession>A0A9C6X2U8</accession>
<protein>
    <submittedName>
        <fullName evidence="2">Uncharacterized protein LOC127750468</fullName>
    </submittedName>
</protein>
<reference evidence="2" key="1">
    <citation type="submission" date="2025-08" db="UniProtKB">
        <authorList>
            <consortium name="RefSeq"/>
        </authorList>
    </citation>
    <scope>IDENTIFICATION</scope>
    <source>
        <tissue evidence="2">Whole organism</tissue>
    </source>
</reference>
<dbReference type="Proteomes" id="UP000504606">
    <property type="component" value="Unplaced"/>
</dbReference>
<organism evidence="1 2">
    <name type="scientific">Frankliniella occidentalis</name>
    <name type="common">Western flower thrips</name>
    <name type="synonym">Euthrips occidentalis</name>
    <dbReference type="NCBI Taxonomy" id="133901"/>
    <lineage>
        <taxon>Eukaryota</taxon>
        <taxon>Metazoa</taxon>
        <taxon>Ecdysozoa</taxon>
        <taxon>Arthropoda</taxon>
        <taxon>Hexapoda</taxon>
        <taxon>Insecta</taxon>
        <taxon>Pterygota</taxon>
        <taxon>Neoptera</taxon>
        <taxon>Paraneoptera</taxon>
        <taxon>Thysanoptera</taxon>
        <taxon>Terebrantia</taxon>
        <taxon>Thripoidea</taxon>
        <taxon>Thripidae</taxon>
        <taxon>Frankliniella</taxon>
    </lineage>
</organism>
<dbReference type="KEGG" id="foc:127750468"/>
<dbReference type="AlphaFoldDB" id="A0A9C6X2U8"/>
<proteinExistence type="predicted"/>
<dbReference type="RefSeq" id="XP_052128131.1">
    <property type="nucleotide sequence ID" value="XM_052272171.1"/>
</dbReference>
<gene>
    <name evidence="2" type="primary">LOC127750468</name>
</gene>
<evidence type="ECO:0000313" key="1">
    <source>
        <dbReference type="Proteomes" id="UP000504606"/>
    </source>
</evidence>
<sequence>MRDHWFRGVRTVSTYAVLFPLVREHFQTQASKTPALQLLRNFPALHLSQIVLSELESMVELTEDEMVRSWLTALPKLIDYFLKSKIPIRAFGTTSKNPFLPFLRT</sequence>
<evidence type="ECO:0000313" key="2">
    <source>
        <dbReference type="RefSeq" id="XP_052128131.1"/>
    </source>
</evidence>
<keyword evidence="1" id="KW-1185">Reference proteome</keyword>
<dbReference type="GeneID" id="127750468"/>